<dbReference type="OrthoDB" id="10399542at2759"/>
<sequence>MQMFICNTEVAGIFKKDFEDTKASYGFKIVDECNNTLFDLTDGLNIKVPNLLDTSSLICPLTDDNGILTTIINVIAIAVNSRNVVLMVQ</sequence>
<accession>A0A2N0NTM2</accession>
<gene>
    <name evidence="1" type="ORF">RhiirA5_367251</name>
</gene>
<comment type="caution">
    <text evidence="1">The sequence shown here is derived from an EMBL/GenBank/DDBJ whole genome shotgun (WGS) entry which is preliminary data.</text>
</comment>
<reference evidence="1 2" key="2">
    <citation type="submission" date="2017-09" db="EMBL/GenBank/DDBJ databases">
        <title>Extensive intraspecific genome diversity in a model arbuscular mycorrhizal fungus.</title>
        <authorList>
            <person name="Chen E.C."/>
            <person name="Morin E."/>
            <person name="Beaudet D."/>
            <person name="Noel J."/>
            <person name="Ndikumana S."/>
            <person name="Charron P."/>
            <person name="St-Onge C."/>
            <person name="Giorgi J."/>
            <person name="Grigoriev I.V."/>
            <person name="Roux C."/>
            <person name="Martin F.M."/>
            <person name="Corradi N."/>
        </authorList>
    </citation>
    <scope>NUCLEOTIDE SEQUENCE [LARGE SCALE GENOMIC DNA]</scope>
    <source>
        <strain evidence="1 2">A5</strain>
    </source>
</reference>
<dbReference type="Proteomes" id="UP000232722">
    <property type="component" value="Unassembled WGS sequence"/>
</dbReference>
<proteinExistence type="predicted"/>
<organism evidence="1 2">
    <name type="scientific">Rhizophagus irregularis</name>
    <dbReference type="NCBI Taxonomy" id="588596"/>
    <lineage>
        <taxon>Eukaryota</taxon>
        <taxon>Fungi</taxon>
        <taxon>Fungi incertae sedis</taxon>
        <taxon>Mucoromycota</taxon>
        <taxon>Glomeromycotina</taxon>
        <taxon>Glomeromycetes</taxon>
        <taxon>Glomerales</taxon>
        <taxon>Glomeraceae</taxon>
        <taxon>Rhizophagus</taxon>
    </lineage>
</organism>
<reference evidence="1 2" key="1">
    <citation type="submission" date="2016-04" db="EMBL/GenBank/DDBJ databases">
        <title>Genome analyses suggest a sexual origin of heterokaryosis in a supposedly ancient asexual fungus.</title>
        <authorList>
            <person name="Ropars J."/>
            <person name="Sedzielewska K."/>
            <person name="Noel J."/>
            <person name="Charron P."/>
            <person name="Farinelli L."/>
            <person name="Marton T."/>
            <person name="Kruger M."/>
            <person name="Pelin A."/>
            <person name="Brachmann A."/>
            <person name="Corradi N."/>
        </authorList>
    </citation>
    <scope>NUCLEOTIDE SEQUENCE [LARGE SCALE GENOMIC DNA]</scope>
    <source>
        <strain evidence="1 2">A5</strain>
    </source>
</reference>
<name>A0A2N0NTM2_9GLOM</name>
<evidence type="ECO:0000313" key="1">
    <source>
        <dbReference type="EMBL" id="PKB97917.1"/>
    </source>
</evidence>
<protein>
    <submittedName>
        <fullName evidence="1">Uncharacterized protein</fullName>
    </submittedName>
</protein>
<dbReference type="EMBL" id="LLXJ01002920">
    <property type="protein sequence ID" value="PKB97917.1"/>
    <property type="molecule type" value="Genomic_DNA"/>
</dbReference>
<evidence type="ECO:0000313" key="2">
    <source>
        <dbReference type="Proteomes" id="UP000232722"/>
    </source>
</evidence>
<dbReference type="AlphaFoldDB" id="A0A2N0NTM2"/>